<feature type="compositionally biased region" description="Polar residues" evidence="2">
    <location>
        <begin position="761"/>
        <end position="783"/>
    </location>
</feature>
<gene>
    <name evidence="3" type="primary">Ccdc73</name>
    <name evidence="3" type="ORF">MALELE_R11354</name>
</gene>
<feature type="compositionally biased region" description="Polar residues" evidence="2">
    <location>
        <begin position="1045"/>
        <end position="1056"/>
    </location>
</feature>
<feature type="coiled-coil region" evidence="1">
    <location>
        <begin position="196"/>
        <end position="255"/>
    </location>
</feature>
<feature type="region of interest" description="Disordered" evidence="2">
    <location>
        <begin position="378"/>
        <end position="402"/>
    </location>
</feature>
<dbReference type="PANTHER" id="PTHR28660">
    <property type="entry name" value="COILED-COIL DOMAIN-CONTAINING PROTEIN 73"/>
    <property type="match status" value="1"/>
</dbReference>
<sequence length="1072" mass="120692">TMDEDFKAQALDSTLPSPSETLLSIRLLDFKTSLLEAIEELRIRRETETNYEDQINKIVIEKQELEWQKETLQHQTDTLQQQNKEAMAAFKKQLQARMFAMEEEKGKYQLAVETKEKEIDGLKETLKALQISKYTLQKKLNEMDQKLQMHLTAKEEHHKRLNEVERCYATIASQFGIVKGVHGKLEYSVQEAIQHNKKLTSVNKRQETEISNLKEELKKVTTDLIRSKVTSQYRVGEENINLAVKEKQFQELQQKIRMETAVSKRVQEENTHIKEEKLEILSSLQCVQELLQRITQTNVRMESELKALKEDYQALERDNELQREKAKENEEKFLNLQNEHEKALRTWKNDEENMRREIHAIKNELNSLKVLHRHLEDYHPPQGNQHSEQMENLQSGQEHSKDSEIQAIQKENEFVQSVIRKYGNCGNEEETEVKNTRDQSSSIEELQLEQKYTHSTDLQVLENSFKDEINVASPYEEKQREAAPRNTLCTDTDLITQGHTSSSHVTGCKEAEDPGTTEKLLLDADSGNLDQKPQDSTEPLAACHTLTRKVFLGSTATVGADRKNGNQETNTGKEELCNATDEPTCAKADANSDIRQHNKIVLTPEAPKPESEAVLCTDKSERSTDNHQAKELSFGILSYTKENSQAEYQKCRLLKSDNYVGSGLHKTEKTLNLSGLHRDKLPLGQTHVDAEGRNNDNARNVNSKGALATDAQNPPTACCGNASGDAGAAKEHRDSQCLLGTLNFCPSKTERGINADDMHSKTPQQDSVKQTGKVTNTWTSSAEAETPGKVDGLESADKKPPTDRASTDQIIPCKKVKDDTQIQSIKIGHSLELTNSTKTTLLKEKKDSLNNTVPGRKFAEGHLKEPCSLPTRTSGNLVNVSVGSSFDLSTSDKEAEKTPLHLNFLALSSCSRVNQTRGQATWTSASKEPSLLKEKLPCLVENTNIISNTACQNLSENVDKRETGQGSTSLNRAANTLNTSSIHRDPQGDPSEEWNAIAKAFYDSSFPTEHVKEGSAALKNKQKSPHMTVTPARSEKALKDEDSCSLHNSIKQTQTGETEKLLNLERKRKYEE</sequence>
<keyword evidence="4" id="KW-1185">Reference proteome</keyword>
<comment type="caution">
    <text evidence="3">The sequence shown here is derived from an EMBL/GenBank/DDBJ whole genome shotgun (WGS) entry which is preliminary data.</text>
</comment>
<name>A0A7K6GNI2_9PASS</name>
<evidence type="ECO:0000313" key="4">
    <source>
        <dbReference type="Proteomes" id="UP000564407"/>
    </source>
</evidence>
<feature type="coiled-coil region" evidence="1">
    <location>
        <begin position="55"/>
        <end position="132"/>
    </location>
</feature>
<proteinExistence type="predicted"/>
<feature type="compositionally biased region" description="Polar residues" evidence="2">
    <location>
        <begin position="382"/>
        <end position="397"/>
    </location>
</feature>
<feature type="region of interest" description="Disordered" evidence="2">
    <location>
        <begin position="752"/>
        <end position="808"/>
    </location>
</feature>
<feature type="compositionally biased region" description="Basic and acidic residues" evidence="2">
    <location>
        <begin position="786"/>
        <end position="806"/>
    </location>
</feature>
<keyword evidence="1" id="KW-0175">Coiled coil</keyword>
<reference evidence="3 4" key="1">
    <citation type="submission" date="2019-09" db="EMBL/GenBank/DDBJ databases">
        <title>Bird 10,000 Genomes (B10K) Project - Family phase.</title>
        <authorList>
            <person name="Zhang G."/>
        </authorList>
    </citation>
    <scope>NUCLEOTIDE SEQUENCE [LARGE SCALE GENOMIC DNA]</scope>
    <source>
        <strain evidence="3">B10K-DU-029-44</strain>
        <tissue evidence="3">Heart</tissue>
    </source>
</reference>
<accession>A0A7K6GNI2</accession>
<feature type="compositionally biased region" description="Basic and acidic residues" evidence="2">
    <location>
        <begin position="1033"/>
        <end position="1044"/>
    </location>
</feature>
<dbReference type="Pfam" id="PF15818">
    <property type="entry name" value="CCDC73"/>
    <property type="match status" value="1"/>
</dbReference>
<dbReference type="InterPro" id="IPR031650">
    <property type="entry name" value="CCDC73"/>
</dbReference>
<feature type="compositionally biased region" description="Polar residues" evidence="2">
    <location>
        <begin position="964"/>
        <end position="981"/>
    </location>
</feature>
<feature type="coiled-coil region" evidence="1">
    <location>
        <begin position="284"/>
        <end position="371"/>
    </location>
</feature>
<dbReference type="AlphaFoldDB" id="A0A7K6GNI2"/>
<dbReference type="PANTHER" id="PTHR28660:SF1">
    <property type="entry name" value="COILED-COIL DOMAIN-CONTAINING PROTEIN 73"/>
    <property type="match status" value="1"/>
</dbReference>
<feature type="region of interest" description="Disordered" evidence="2">
    <location>
        <begin position="1013"/>
        <end position="1072"/>
    </location>
</feature>
<dbReference type="Proteomes" id="UP000564407">
    <property type="component" value="Unassembled WGS sequence"/>
</dbReference>
<organism evidence="3 4">
    <name type="scientific">Malurus elegans</name>
    <name type="common">Red-winged fairywren</name>
    <dbReference type="NCBI Taxonomy" id="720584"/>
    <lineage>
        <taxon>Eukaryota</taxon>
        <taxon>Metazoa</taxon>
        <taxon>Chordata</taxon>
        <taxon>Craniata</taxon>
        <taxon>Vertebrata</taxon>
        <taxon>Euteleostomi</taxon>
        <taxon>Archelosauria</taxon>
        <taxon>Archosauria</taxon>
        <taxon>Dinosauria</taxon>
        <taxon>Saurischia</taxon>
        <taxon>Theropoda</taxon>
        <taxon>Coelurosauria</taxon>
        <taxon>Aves</taxon>
        <taxon>Neognathae</taxon>
        <taxon>Neoaves</taxon>
        <taxon>Telluraves</taxon>
        <taxon>Australaves</taxon>
        <taxon>Passeriformes</taxon>
        <taxon>Meliphagoidea</taxon>
        <taxon>Maluridae</taxon>
        <taxon>Malurus</taxon>
    </lineage>
</organism>
<protein>
    <submittedName>
        <fullName evidence="3">CCD73 protein</fullName>
    </submittedName>
</protein>
<feature type="compositionally biased region" description="Basic and acidic residues" evidence="2">
    <location>
        <begin position="1057"/>
        <end position="1072"/>
    </location>
</feature>
<feature type="region of interest" description="Disordered" evidence="2">
    <location>
        <begin position="961"/>
        <end position="990"/>
    </location>
</feature>
<evidence type="ECO:0000256" key="2">
    <source>
        <dbReference type="SAM" id="MobiDB-lite"/>
    </source>
</evidence>
<feature type="non-terminal residue" evidence="3">
    <location>
        <position position="1"/>
    </location>
</feature>
<evidence type="ECO:0000313" key="3">
    <source>
        <dbReference type="EMBL" id="NWV64784.1"/>
    </source>
</evidence>
<feature type="non-terminal residue" evidence="3">
    <location>
        <position position="1072"/>
    </location>
</feature>
<evidence type="ECO:0000256" key="1">
    <source>
        <dbReference type="SAM" id="Coils"/>
    </source>
</evidence>
<dbReference type="EMBL" id="VZRP01010689">
    <property type="protein sequence ID" value="NWV64784.1"/>
    <property type="molecule type" value="Genomic_DNA"/>
</dbReference>